<dbReference type="InterPro" id="IPR036259">
    <property type="entry name" value="MFS_trans_sf"/>
</dbReference>
<dbReference type="GO" id="GO:0005886">
    <property type="term" value="C:plasma membrane"/>
    <property type="evidence" value="ECO:0007669"/>
    <property type="project" value="TreeGrafter"/>
</dbReference>
<dbReference type="Pfam" id="PF13347">
    <property type="entry name" value="MFS_2"/>
    <property type="match status" value="1"/>
</dbReference>
<evidence type="ECO:0000256" key="1">
    <source>
        <dbReference type="SAM" id="Phobius"/>
    </source>
</evidence>
<keyword evidence="1" id="KW-1133">Transmembrane helix</keyword>
<dbReference type="InterPro" id="IPR039672">
    <property type="entry name" value="MFS_2"/>
</dbReference>
<dbReference type="Proteomes" id="UP000809273">
    <property type="component" value="Unassembled WGS sequence"/>
</dbReference>
<dbReference type="Gene3D" id="1.20.1250.20">
    <property type="entry name" value="MFS general substrate transporter like domains"/>
    <property type="match status" value="1"/>
</dbReference>
<feature type="transmembrane region" description="Helical" evidence="1">
    <location>
        <begin position="191"/>
        <end position="210"/>
    </location>
</feature>
<accession>A0A9D8KF06</accession>
<feature type="transmembrane region" description="Helical" evidence="1">
    <location>
        <begin position="52"/>
        <end position="74"/>
    </location>
</feature>
<feature type="transmembrane region" description="Helical" evidence="1">
    <location>
        <begin position="95"/>
        <end position="113"/>
    </location>
</feature>
<dbReference type="GO" id="GO:0008643">
    <property type="term" value="P:carbohydrate transport"/>
    <property type="evidence" value="ECO:0007669"/>
    <property type="project" value="InterPro"/>
</dbReference>
<proteinExistence type="predicted"/>
<dbReference type="EMBL" id="JAFGIX010000030">
    <property type="protein sequence ID" value="MBN1572847.1"/>
    <property type="molecule type" value="Genomic_DNA"/>
</dbReference>
<dbReference type="PANTHER" id="PTHR11328:SF24">
    <property type="entry name" value="MAJOR FACILITATOR SUPERFAMILY (MFS) PROFILE DOMAIN-CONTAINING PROTEIN"/>
    <property type="match status" value="1"/>
</dbReference>
<dbReference type="PANTHER" id="PTHR11328">
    <property type="entry name" value="MAJOR FACILITATOR SUPERFAMILY DOMAIN-CONTAINING PROTEIN"/>
    <property type="match status" value="1"/>
</dbReference>
<evidence type="ECO:0000313" key="3">
    <source>
        <dbReference type="Proteomes" id="UP000809273"/>
    </source>
</evidence>
<feature type="transmembrane region" description="Helical" evidence="1">
    <location>
        <begin position="415"/>
        <end position="435"/>
    </location>
</feature>
<feature type="transmembrane region" description="Helical" evidence="1">
    <location>
        <begin position="277"/>
        <end position="298"/>
    </location>
</feature>
<name>A0A9D8KF06_9DELT</name>
<dbReference type="SUPFAM" id="SSF103473">
    <property type="entry name" value="MFS general substrate transporter"/>
    <property type="match status" value="1"/>
</dbReference>
<protein>
    <submittedName>
        <fullName evidence="2">MFS transporter</fullName>
    </submittedName>
</protein>
<feature type="transmembrane region" description="Helical" evidence="1">
    <location>
        <begin position="378"/>
        <end position="403"/>
    </location>
</feature>
<feature type="transmembrane region" description="Helical" evidence="1">
    <location>
        <begin position="240"/>
        <end position="265"/>
    </location>
</feature>
<comment type="caution">
    <text evidence="2">The sequence shown here is derived from an EMBL/GenBank/DDBJ whole genome shotgun (WGS) entry which is preliminary data.</text>
</comment>
<dbReference type="AlphaFoldDB" id="A0A9D8KF06"/>
<dbReference type="GO" id="GO:0015293">
    <property type="term" value="F:symporter activity"/>
    <property type="evidence" value="ECO:0007669"/>
    <property type="project" value="InterPro"/>
</dbReference>
<keyword evidence="1" id="KW-0812">Transmembrane</keyword>
<reference evidence="2" key="1">
    <citation type="journal article" date="2021" name="Environ. Microbiol.">
        <title>Genomic characterization of three novel Desulfobacterota classes expand the metabolic and phylogenetic diversity of the phylum.</title>
        <authorList>
            <person name="Murphy C.L."/>
            <person name="Biggerstaff J."/>
            <person name="Eichhorn A."/>
            <person name="Ewing E."/>
            <person name="Shahan R."/>
            <person name="Soriano D."/>
            <person name="Stewart S."/>
            <person name="VanMol K."/>
            <person name="Walker R."/>
            <person name="Walters P."/>
            <person name="Elshahed M.S."/>
            <person name="Youssef N.H."/>
        </authorList>
    </citation>
    <scope>NUCLEOTIDE SEQUENCE</scope>
    <source>
        <strain evidence="2">Zod_Metabat.24</strain>
    </source>
</reference>
<feature type="transmembrane region" description="Helical" evidence="1">
    <location>
        <begin position="160"/>
        <end position="185"/>
    </location>
</feature>
<gene>
    <name evidence="2" type="ORF">JW984_06575</name>
</gene>
<feature type="transmembrane region" description="Helical" evidence="1">
    <location>
        <begin position="305"/>
        <end position="325"/>
    </location>
</feature>
<reference evidence="2" key="2">
    <citation type="submission" date="2021-01" db="EMBL/GenBank/DDBJ databases">
        <authorList>
            <person name="Hahn C.R."/>
            <person name="Youssef N.H."/>
            <person name="Elshahed M."/>
        </authorList>
    </citation>
    <scope>NUCLEOTIDE SEQUENCE</scope>
    <source>
        <strain evidence="2">Zod_Metabat.24</strain>
    </source>
</reference>
<feature type="transmembrane region" description="Helical" evidence="1">
    <location>
        <begin position="125"/>
        <end position="148"/>
    </location>
</feature>
<keyword evidence="1" id="KW-0472">Membrane</keyword>
<feature type="transmembrane region" description="Helical" evidence="1">
    <location>
        <begin position="21"/>
        <end position="46"/>
    </location>
</feature>
<sequence length="450" mass="50520">MKKDLRRFVPSTKPLTLKEIILYNLAGFSFNIYDTILYAWVMYFYITATTGHAQYITTMLVGVILFGGRILDALTDPFIGYMSDRTKTRWGRRKPYMFISYPILFISFVLVWTPPVNGTHIYNALYLGAVLFFYYWSYTGVLIPWFAMLPEMSRDNQERVKIASIGVAIGVFAALLAGGIAPILYQKTGAFMMALVFGLVGFIVGEFGLFGTRERYRPDLEEETPGFFTAMKATFQDRQVLSFAIMIMLVQLTYQLMLMIVPFLTTLVLGLEEGMSSIILGEVIFLMGAVVPLWFYLLSKFPKRNVFRGIIVTMIVGFVGCYFIGEYPFGSPLVQAMLIIPIAAIPIGGMFTAVLGIISDLTDLGELKTGKRREAIYFGIYGIVRKFGWAFSSIILTGVFTIFDPSGKPTVFGVRVVWLMCAAVCLLGLLAFIPYKLGDTKEETKKIMGL</sequence>
<organism evidence="2 3">
    <name type="scientific">Candidatus Zymogenus saltonus</name>
    <dbReference type="NCBI Taxonomy" id="2844893"/>
    <lineage>
        <taxon>Bacteria</taxon>
        <taxon>Deltaproteobacteria</taxon>
        <taxon>Candidatus Zymogenia</taxon>
        <taxon>Candidatus Zymogeniales</taxon>
        <taxon>Candidatus Zymogenaceae</taxon>
        <taxon>Candidatus Zymogenus</taxon>
    </lineage>
</organism>
<evidence type="ECO:0000313" key="2">
    <source>
        <dbReference type="EMBL" id="MBN1572847.1"/>
    </source>
</evidence>
<feature type="transmembrane region" description="Helical" evidence="1">
    <location>
        <begin position="337"/>
        <end position="358"/>
    </location>
</feature>